<gene>
    <name evidence="3" type="ORF">RIMI_LOCUS14089969</name>
</gene>
<comment type="caution">
    <text evidence="3">The sequence shown here is derived from an EMBL/GenBank/DDBJ whole genome shotgun (WGS) entry which is preliminary data.</text>
</comment>
<protein>
    <recommendedName>
        <fullName evidence="2">F5/8 type C domain-containing protein</fullName>
    </recommendedName>
</protein>
<dbReference type="EMBL" id="CAUEEQ010035826">
    <property type="protein sequence ID" value="CAJ0952886.1"/>
    <property type="molecule type" value="Genomic_DNA"/>
</dbReference>
<dbReference type="CDD" id="cd00057">
    <property type="entry name" value="FA58C"/>
    <property type="match status" value="2"/>
</dbReference>
<evidence type="ECO:0000313" key="4">
    <source>
        <dbReference type="Proteomes" id="UP001176940"/>
    </source>
</evidence>
<accession>A0ABN9LWR8</accession>
<organism evidence="3 4">
    <name type="scientific">Ranitomeya imitator</name>
    <name type="common">mimic poison frog</name>
    <dbReference type="NCBI Taxonomy" id="111125"/>
    <lineage>
        <taxon>Eukaryota</taxon>
        <taxon>Metazoa</taxon>
        <taxon>Chordata</taxon>
        <taxon>Craniata</taxon>
        <taxon>Vertebrata</taxon>
        <taxon>Euteleostomi</taxon>
        <taxon>Amphibia</taxon>
        <taxon>Batrachia</taxon>
        <taxon>Anura</taxon>
        <taxon>Neobatrachia</taxon>
        <taxon>Hyloidea</taxon>
        <taxon>Dendrobatidae</taxon>
        <taxon>Dendrobatinae</taxon>
        <taxon>Ranitomeya</taxon>
    </lineage>
</organism>
<dbReference type="Gene3D" id="2.60.120.260">
    <property type="entry name" value="Galactose-binding domain-like"/>
    <property type="match status" value="2"/>
</dbReference>
<dbReference type="PANTHER" id="PTHR46806">
    <property type="entry name" value="F5/8 TYPE C DOMAIN-CONTAINING PROTEIN"/>
    <property type="match status" value="1"/>
</dbReference>
<keyword evidence="4" id="KW-1185">Reference proteome</keyword>
<evidence type="ECO:0000259" key="2">
    <source>
        <dbReference type="PROSITE" id="PS50022"/>
    </source>
</evidence>
<dbReference type="PROSITE" id="PS50022">
    <property type="entry name" value="FA58C_3"/>
    <property type="match status" value="2"/>
</dbReference>
<dbReference type="InterPro" id="IPR000421">
    <property type="entry name" value="FA58C"/>
</dbReference>
<proteinExistence type="predicted"/>
<dbReference type="Pfam" id="PF00754">
    <property type="entry name" value="F5_F8_type_C"/>
    <property type="match status" value="2"/>
</dbReference>
<dbReference type="SUPFAM" id="SSF49785">
    <property type="entry name" value="Galactose-binding domain-like"/>
    <property type="match status" value="2"/>
</dbReference>
<dbReference type="InterPro" id="IPR008979">
    <property type="entry name" value="Galactose-bd-like_sf"/>
</dbReference>
<evidence type="ECO:0000256" key="1">
    <source>
        <dbReference type="ARBA" id="ARBA00023157"/>
    </source>
</evidence>
<reference evidence="3" key="1">
    <citation type="submission" date="2023-07" db="EMBL/GenBank/DDBJ databases">
        <authorList>
            <person name="Stuckert A."/>
        </authorList>
    </citation>
    <scope>NUCLEOTIDE SEQUENCE</scope>
</reference>
<keyword evidence="1" id="KW-1015">Disulfide bond</keyword>
<name>A0ABN9LWR8_9NEOB</name>
<evidence type="ECO:0000313" key="3">
    <source>
        <dbReference type="EMBL" id="CAJ0952886.1"/>
    </source>
</evidence>
<sequence length="243" mass="27731">MWLGNILRDWAIYQVDLLTPMLVHSIQTQGARQRLLSIYVSQFLVFYSLNGKEWSPYQGNTSNNQMVFFGNVDSSSIRENHFDPPIIARFLQIHPTHTGARAGLRMELFGCDLNSVYYGGQRMNFNPILQPACSQRADTSGEWLQVDLSQEMKVTGLIIQGARSSFTSMYITHLLVSFSNDGKSWEFVRELNGQRKVFQASRSPDTPVWITFNTSIITRFIKLHPDKWKGGIALRMEVIGCTI</sequence>
<dbReference type="Proteomes" id="UP001176940">
    <property type="component" value="Unassembled WGS sequence"/>
</dbReference>
<feature type="domain" description="F5/8 type C" evidence="2">
    <location>
        <begin position="142"/>
        <end position="241"/>
    </location>
</feature>
<dbReference type="InterPro" id="IPR050633">
    <property type="entry name" value="Neuropilin_MCO_CoagFactor"/>
</dbReference>
<dbReference type="PANTHER" id="PTHR46806:SF7">
    <property type="entry name" value="COAGULATION FACTOR VIII"/>
    <property type="match status" value="1"/>
</dbReference>
<dbReference type="SMART" id="SM00231">
    <property type="entry name" value="FA58C"/>
    <property type="match status" value="2"/>
</dbReference>
<feature type="domain" description="F5/8 type C" evidence="2">
    <location>
        <begin position="1"/>
        <end position="111"/>
    </location>
</feature>
<dbReference type="PROSITE" id="PS01286">
    <property type="entry name" value="FA58C_2"/>
    <property type="match status" value="1"/>
</dbReference>